<gene>
    <name evidence="2" type="ORF">AK812_SmicGene37860</name>
</gene>
<sequence length="147" mass="15639">MAQPVTYTTGSETAPPVMTYQPMDAAQPMAYMDPGAVTYVDESGQPIQYVMEGAPLAYDMGGQPVTYVQDLARPAPPQAVEVPSSDDEPLLESYMQGTASEWKDVGACKEAHAMTDAVKSLKGFAGSAPPVKADKKKTKKKKNTGCC</sequence>
<dbReference type="Proteomes" id="UP000186817">
    <property type="component" value="Unassembled WGS sequence"/>
</dbReference>
<protein>
    <submittedName>
        <fullName evidence="2">Uncharacterized protein</fullName>
    </submittedName>
</protein>
<proteinExistence type="predicted"/>
<name>A0A1Q9CF55_SYMMI</name>
<organism evidence="2 3">
    <name type="scientific">Symbiodinium microadriaticum</name>
    <name type="common">Dinoflagellate</name>
    <name type="synonym">Zooxanthella microadriatica</name>
    <dbReference type="NCBI Taxonomy" id="2951"/>
    <lineage>
        <taxon>Eukaryota</taxon>
        <taxon>Sar</taxon>
        <taxon>Alveolata</taxon>
        <taxon>Dinophyceae</taxon>
        <taxon>Suessiales</taxon>
        <taxon>Symbiodiniaceae</taxon>
        <taxon>Symbiodinium</taxon>
    </lineage>
</organism>
<dbReference type="AlphaFoldDB" id="A0A1Q9CF55"/>
<feature type="region of interest" description="Disordered" evidence="1">
    <location>
        <begin position="125"/>
        <end position="147"/>
    </location>
</feature>
<evidence type="ECO:0000313" key="2">
    <source>
        <dbReference type="EMBL" id="OLP81583.1"/>
    </source>
</evidence>
<evidence type="ECO:0000256" key="1">
    <source>
        <dbReference type="SAM" id="MobiDB-lite"/>
    </source>
</evidence>
<dbReference type="EMBL" id="LSRX01001268">
    <property type="protein sequence ID" value="OLP81583.1"/>
    <property type="molecule type" value="Genomic_DNA"/>
</dbReference>
<dbReference type="OrthoDB" id="10536275at2759"/>
<reference evidence="2 3" key="1">
    <citation type="submission" date="2016-02" db="EMBL/GenBank/DDBJ databases">
        <title>Genome analysis of coral dinoflagellate symbionts highlights evolutionary adaptations to a symbiotic lifestyle.</title>
        <authorList>
            <person name="Aranda M."/>
            <person name="Li Y."/>
            <person name="Liew Y.J."/>
            <person name="Baumgarten S."/>
            <person name="Simakov O."/>
            <person name="Wilson M."/>
            <person name="Piel J."/>
            <person name="Ashoor H."/>
            <person name="Bougouffa S."/>
            <person name="Bajic V.B."/>
            <person name="Ryu T."/>
            <person name="Ravasi T."/>
            <person name="Bayer T."/>
            <person name="Micklem G."/>
            <person name="Kim H."/>
            <person name="Bhak J."/>
            <person name="Lajeunesse T.C."/>
            <person name="Voolstra C.R."/>
        </authorList>
    </citation>
    <scope>NUCLEOTIDE SEQUENCE [LARGE SCALE GENOMIC DNA]</scope>
    <source>
        <strain evidence="2 3">CCMP2467</strain>
    </source>
</reference>
<evidence type="ECO:0000313" key="3">
    <source>
        <dbReference type="Proteomes" id="UP000186817"/>
    </source>
</evidence>
<comment type="caution">
    <text evidence="2">The sequence shown here is derived from an EMBL/GenBank/DDBJ whole genome shotgun (WGS) entry which is preliminary data.</text>
</comment>
<keyword evidence="3" id="KW-1185">Reference proteome</keyword>
<feature type="compositionally biased region" description="Basic residues" evidence="1">
    <location>
        <begin position="134"/>
        <end position="147"/>
    </location>
</feature>
<accession>A0A1Q9CF55</accession>